<dbReference type="Gene3D" id="3.40.50.150">
    <property type="entry name" value="Vaccinia Virus protein VP39"/>
    <property type="match status" value="1"/>
</dbReference>
<dbReference type="GO" id="GO:0008168">
    <property type="term" value="F:methyltransferase activity"/>
    <property type="evidence" value="ECO:0007669"/>
    <property type="project" value="UniProtKB-KW"/>
</dbReference>
<dbReference type="SUPFAM" id="SSF53335">
    <property type="entry name" value="S-adenosyl-L-methionine-dependent methyltransferases"/>
    <property type="match status" value="1"/>
</dbReference>
<dbReference type="InterPro" id="IPR029063">
    <property type="entry name" value="SAM-dependent_MTases_sf"/>
</dbReference>
<dbReference type="Proteomes" id="UP000245429">
    <property type="component" value="Chromosome"/>
</dbReference>
<name>A0A2U8QRY5_9FLAO</name>
<dbReference type="RefSeq" id="WP_109568035.1">
    <property type="nucleotide sequence ID" value="NZ_CP029463.1"/>
</dbReference>
<proteinExistence type="predicted"/>
<evidence type="ECO:0000313" key="1">
    <source>
        <dbReference type="EMBL" id="AWM12626.1"/>
    </source>
</evidence>
<evidence type="ECO:0000313" key="2">
    <source>
        <dbReference type="Proteomes" id="UP000245429"/>
    </source>
</evidence>
<gene>
    <name evidence="1" type="ORF">DI487_01245</name>
</gene>
<sequence length="243" mass="28535">MYNSLKKVIRNLIPNKVLYMIEPGLRSFFALSKKGNQHECTICHFKNKEWIILENEDKLCPKCGSLSRDRRLWEIIASEYLPQVHSVLDFSPSRCLYRKWKNIQNKDYYASDLSGDFISDHHYDITEIATSDASFDLILCYHILEHIPDDVQAMKELFRVLKTNGKILIQTPFKDGEIYEDKNITSEQDRLIHFGQEDHVRIYSVEGLKKRLESVGFSIEVKSFDKNDYFGFRKNEIILVATK</sequence>
<organism evidence="1 2">
    <name type="scientific">Flavobacterium sediminis</name>
    <dbReference type="NCBI Taxonomy" id="2201181"/>
    <lineage>
        <taxon>Bacteria</taxon>
        <taxon>Pseudomonadati</taxon>
        <taxon>Bacteroidota</taxon>
        <taxon>Flavobacteriia</taxon>
        <taxon>Flavobacteriales</taxon>
        <taxon>Flavobacteriaceae</taxon>
        <taxon>Flavobacterium</taxon>
    </lineage>
</organism>
<keyword evidence="1" id="KW-0489">Methyltransferase</keyword>
<dbReference type="AlphaFoldDB" id="A0A2U8QRY5"/>
<dbReference type="Pfam" id="PF13489">
    <property type="entry name" value="Methyltransf_23"/>
    <property type="match status" value="1"/>
</dbReference>
<protein>
    <submittedName>
        <fullName evidence="1">SAM-dependent methyltransferase</fullName>
    </submittedName>
</protein>
<dbReference type="CDD" id="cd02440">
    <property type="entry name" value="AdoMet_MTases"/>
    <property type="match status" value="1"/>
</dbReference>
<keyword evidence="2" id="KW-1185">Reference proteome</keyword>
<accession>A0A2U8QRY5</accession>
<dbReference type="GO" id="GO:0032259">
    <property type="term" value="P:methylation"/>
    <property type="evidence" value="ECO:0007669"/>
    <property type="project" value="UniProtKB-KW"/>
</dbReference>
<dbReference type="OrthoDB" id="3896938at2"/>
<reference evidence="1 2" key="1">
    <citation type="submission" date="2018-05" db="EMBL/GenBank/DDBJ databases">
        <title>Flavobacterium sp. MEBiC07310.</title>
        <authorList>
            <person name="Baek K."/>
        </authorList>
    </citation>
    <scope>NUCLEOTIDE SEQUENCE [LARGE SCALE GENOMIC DNA]</scope>
    <source>
        <strain evidence="1 2">MEBiC07310</strain>
    </source>
</reference>
<dbReference type="EMBL" id="CP029463">
    <property type="protein sequence ID" value="AWM12626.1"/>
    <property type="molecule type" value="Genomic_DNA"/>
</dbReference>
<dbReference type="KEGG" id="fse:DI487_01245"/>
<keyword evidence="1" id="KW-0808">Transferase</keyword>